<organism evidence="7 8">
    <name type="scientific">Cryphonectria parasitica (strain ATCC 38755 / EP155)</name>
    <dbReference type="NCBI Taxonomy" id="660469"/>
    <lineage>
        <taxon>Eukaryota</taxon>
        <taxon>Fungi</taxon>
        <taxon>Dikarya</taxon>
        <taxon>Ascomycota</taxon>
        <taxon>Pezizomycotina</taxon>
        <taxon>Sordariomycetes</taxon>
        <taxon>Sordariomycetidae</taxon>
        <taxon>Diaporthales</taxon>
        <taxon>Cryphonectriaceae</taxon>
        <taxon>Cryphonectria-Endothia species complex</taxon>
        <taxon>Cryphonectria</taxon>
    </lineage>
</organism>
<comment type="caution">
    <text evidence="7">The sequence shown here is derived from an EMBL/GenBank/DDBJ whole genome shotgun (WGS) entry which is preliminary data.</text>
</comment>
<evidence type="ECO:0000259" key="6">
    <source>
        <dbReference type="SMART" id="SM00382"/>
    </source>
</evidence>
<feature type="region of interest" description="Disordered" evidence="5">
    <location>
        <begin position="108"/>
        <end position="129"/>
    </location>
</feature>
<dbReference type="Gene3D" id="3.40.50.300">
    <property type="entry name" value="P-loop containing nucleotide triphosphate hydrolases"/>
    <property type="match status" value="1"/>
</dbReference>
<accession>A0A9P4XTQ0</accession>
<evidence type="ECO:0000256" key="2">
    <source>
        <dbReference type="ARBA" id="ARBA00022741"/>
    </source>
</evidence>
<dbReference type="InterPro" id="IPR027417">
    <property type="entry name" value="P-loop_NTPase"/>
</dbReference>
<keyword evidence="3 4" id="KW-0067">ATP-binding</keyword>
<feature type="non-terminal residue" evidence="7">
    <location>
        <position position="256"/>
    </location>
</feature>
<dbReference type="SMART" id="SM00382">
    <property type="entry name" value="AAA"/>
    <property type="match status" value="1"/>
</dbReference>
<dbReference type="AlphaFoldDB" id="A0A9P4XTQ0"/>
<dbReference type="GO" id="GO:0005524">
    <property type="term" value="F:ATP binding"/>
    <property type="evidence" value="ECO:0007669"/>
    <property type="project" value="UniProtKB-KW"/>
</dbReference>
<evidence type="ECO:0000256" key="3">
    <source>
        <dbReference type="ARBA" id="ARBA00022840"/>
    </source>
</evidence>
<keyword evidence="7" id="KW-0378">Hydrolase</keyword>
<dbReference type="RefSeq" id="XP_040771579.1">
    <property type="nucleotide sequence ID" value="XM_040915924.1"/>
</dbReference>
<dbReference type="PANTHER" id="PTHR23070">
    <property type="entry name" value="BCS1 AAA-TYPE ATPASE"/>
    <property type="match status" value="1"/>
</dbReference>
<comment type="similarity">
    <text evidence="1">Belongs to the AAA ATPase family. BCS1 subfamily.</text>
</comment>
<dbReference type="InterPro" id="IPR050747">
    <property type="entry name" value="Mitochondrial_chaperone_BCS1"/>
</dbReference>
<sequence>RPLSTVVLDEQQKDVIITDIRNFLTRSGVLWYREKGLPLRLGYLFSGPPGTGKSSLAFALASDFGLPVYMINLSSPGLNDSDIESLFCSLPRHCIVLLEDVDATQPLSRNLPKDQKEADDKDSRSRTRENTVTLSGLLNAIDGLDVPFSPLLGRILIMTTNHIENLDEALIRTGRADRIISFTKTTKKQAEDMFINALKHPEMEDWTDEDIYVLAKEFSDKIQDAKFSPALIQQYFKDFRAEPRRAVQELEEWMKD</sequence>
<name>A0A9P4XTQ0_CRYP1</name>
<dbReference type="GeneID" id="63833053"/>
<feature type="compositionally biased region" description="Basic and acidic residues" evidence="5">
    <location>
        <begin position="111"/>
        <end position="129"/>
    </location>
</feature>
<gene>
    <name evidence="7" type="ORF">M406DRAFT_232943</name>
</gene>
<dbReference type="InterPro" id="IPR003960">
    <property type="entry name" value="ATPase_AAA_CS"/>
</dbReference>
<protein>
    <submittedName>
        <fullName evidence="7">P-loop containing nucleoside triphosphate hydrolase protein</fullName>
    </submittedName>
</protein>
<feature type="domain" description="AAA+ ATPase" evidence="6">
    <location>
        <begin position="39"/>
        <end position="186"/>
    </location>
</feature>
<dbReference type="GO" id="GO:0016887">
    <property type="term" value="F:ATP hydrolysis activity"/>
    <property type="evidence" value="ECO:0007669"/>
    <property type="project" value="InterPro"/>
</dbReference>
<dbReference type="OrthoDB" id="10251412at2759"/>
<reference evidence="7" key="1">
    <citation type="journal article" date="2020" name="Phytopathology">
        <title>Genome sequence of the chestnut blight fungus Cryphonectria parasitica EP155: A fundamental resource for an archetypical invasive plant pathogen.</title>
        <authorList>
            <person name="Crouch J.A."/>
            <person name="Dawe A."/>
            <person name="Aerts A."/>
            <person name="Barry K."/>
            <person name="Churchill A.C.L."/>
            <person name="Grimwood J."/>
            <person name="Hillman B."/>
            <person name="Milgroom M.G."/>
            <person name="Pangilinan J."/>
            <person name="Smith M."/>
            <person name="Salamov A."/>
            <person name="Schmutz J."/>
            <person name="Yadav J."/>
            <person name="Grigoriev I.V."/>
            <person name="Nuss D."/>
        </authorList>
    </citation>
    <scope>NUCLEOTIDE SEQUENCE</scope>
    <source>
        <strain evidence="7">EP155</strain>
    </source>
</reference>
<evidence type="ECO:0000256" key="4">
    <source>
        <dbReference type="RuleBase" id="RU003651"/>
    </source>
</evidence>
<evidence type="ECO:0000256" key="1">
    <source>
        <dbReference type="ARBA" id="ARBA00007448"/>
    </source>
</evidence>
<dbReference type="InterPro" id="IPR003593">
    <property type="entry name" value="AAA+_ATPase"/>
</dbReference>
<keyword evidence="8" id="KW-1185">Reference proteome</keyword>
<dbReference type="InterPro" id="IPR057495">
    <property type="entry name" value="AAA_lid_BCS1"/>
</dbReference>
<dbReference type="PROSITE" id="PS00674">
    <property type="entry name" value="AAA"/>
    <property type="match status" value="1"/>
</dbReference>
<proteinExistence type="inferred from homology"/>
<evidence type="ECO:0000313" key="8">
    <source>
        <dbReference type="Proteomes" id="UP000803844"/>
    </source>
</evidence>
<dbReference type="EMBL" id="MU032352">
    <property type="protein sequence ID" value="KAF3760600.1"/>
    <property type="molecule type" value="Genomic_DNA"/>
</dbReference>
<dbReference type="InterPro" id="IPR003959">
    <property type="entry name" value="ATPase_AAA_core"/>
</dbReference>
<evidence type="ECO:0000313" key="7">
    <source>
        <dbReference type="EMBL" id="KAF3760600.1"/>
    </source>
</evidence>
<evidence type="ECO:0000256" key="5">
    <source>
        <dbReference type="SAM" id="MobiDB-lite"/>
    </source>
</evidence>
<keyword evidence="2 4" id="KW-0547">Nucleotide-binding</keyword>
<feature type="non-terminal residue" evidence="7">
    <location>
        <position position="1"/>
    </location>
</feature>
<dbReference type="Proteomes" id="UP000803844">
    <property type="component" value="Unassembled WGS sequence"/>
</dbReference>
<dbReference type="Pfam" id="PF00004">
    <property type="entry name" value="AAA"/>
    <property type="match status" value="1"/>
</dbReference>
<dbReference type="Pfam" id="PF25426">
    <property type="entry name" value="AAA_lid_BCS1"/>
    <property type="match status" value="1"/>
</dbReference>
<dbReference type="SUPFAM" id="SSF52540">
    <property type="entry name" value="P-loop containing nucleoside triphosphate hydrolases"/>
    <property type="match status" value="1"/>
</dbReference>